<accession>A0A8J8T816</accession>
<keyword evidence="11" id="KW-0482">Metalloprotease</keyword>
<organism evidence="24 25">
    <name type="scientific">Halteria grandinella</name>
    <dbReference type="NCBI Taxonomy" id="5974"/>
    <lineage>
        <taxon>Eukaryota</taxon>
        <taxon>Sar</taxon>
        <taxon>Alveolata</taxon>
        <taxon>Ciliophora</taxon>
        <taxon>Intramacronucleata</taxon>
        <taxon>Spirotrichea</taxon>
        <taxon>Stichotrichia</taxon>
        <taxon>Sporadotrichida</taxon>
        <taxon>Halteriidae</taxon>
        <taxon>Halteria</taxon>
    </lineage>
</organism>
<evidence type="ECO:0000256" key="8">
    <source>
        <dbReference type="ARBA" id="ARBA00022723"/>
    </source>
</evidence>
<name>A0A8J8T816_HALGN</name>
<evidence type="ECO:0000256" key="16">
    <source>
        <dbReference type="ARBA" id="ARBA00024627"/>
    </source>
</evidence>
<feature type="domain" description="Peptidase M14" evidence="23">
    <location>
        <begin position="186"/>
        <end position="525"/>
    </location>
</feature>
<comment type="catalytic activity">
    <reaction evidence="16">
        <text>C-terminal L-alpha-aminoacyl-L-glutamyl-[tubulin] + H2O = C-terminal L-alpha-aminoacyl-[tubulin] + L-glutamate</text>
        <dbReference type="Rhea" id="RHEA:63796"/>
        <dbReference type="Rhea" id="RHEA-COMP:16436"/>
        <dbReference type="Rhea" id="RHEA-COMP:16437"/>
        <dbReference type="ChEBI" id="CHEBI:15377"/>
        <dbReference type="ChEBI" id="CHEBI:29985"/>
        <dbReference type="ChEBI" id="CHEBI:90782"/>
        <dbReference type="ChEBI" id="CHEBI:149556"/>
        <dbReference type="EC" id="3.4.17.24"/>
    </reaction>
    <physiologicalReaction direction="left-to-right" evidence="16">
        <dbReference type="Rhea" id="RHEA:63797"/>
    </physiologicalReaction>
</comment>
<feature type="compositionally biased region" description="Polar residues" evidence="22">
    <location>
        <begin position="999"/>
        <end position="1009"/>
    </location>
</feature>
<feature type="compositionally biased region" description="Basic residues" evidence="22">
    <location>
        <begin position="1092"/>
        <end position="1105"/>
    </location>
</feature>
<dbReference type="InterPro" id="IPR050821">
    <property type="entry name" value="Cytosolic_carboxypeptidase"/>
</dbReference>
<dbReference type="Pfam" id="PF18027">
    <property type="entry name" value="Pepdidase_M14_N"/>
    <property type="match status" value="1"/>
</dbReference>
<sequence length="1119" mass="126780">MNTSNGNISVPADKSLQSDAYPSHQPRPPQQPPSPRSRMRTNHPQQNVFYFPQTGIRISSQFDSGNLSRCSQQSKNTFYMYLSEDSLPYTPLQTASNYRTWFYFSVSGVPRGETLTFSMRNMNNQGRLCKLGLRPAYRVLPNTQKEWKRIPNEIAYDYMDEGPFFITFTYTFNHEESEVAYFAFTYPFSFEEIMKQSREIVDKCKDIETIYAHKETLGLSLEGRPMEMLTISSRTRMTFDREDLLPGLFPEHPQNKPGGSQERPFRFDKQTVFLTCRVHPGETPAQFVLNGIYDFLLNETNPQAKLLRDLFVFKIIPCLNPDGVYRGYYRLDTLNQNLNRYYLEPTQAEQPTIYAAKQAIVQQHNYGKLLIYVDLHAHANKRGCFMFGNALTGDNQLKNVLFPKLVAMNSINFDYSECCFADKLMNCKDRKDGLSREGCGRVSLYKATGNPMCYTLECNYASGKLKNTLSQKIVKATQQVEPESDPVTDINSEIYADKTQASPPFTIEIFEDCGRAFCIALLDYVEKNPVSRIPSSTYKNLDAIKQELVNLHKILIPKKLQVKTAQSFGPPKKKPPGSQPRSASFQYPSTQELQKKQISNSMQHKGSAGSQMRQQQQFNIINEKTDESSQDNGGDADSAESHDAHMVIKENDAIEKSPQKLSQATMIRNISEKRERIDKTLSRMRFQNQRPSQPMSENAFQVDEQAYHSAQYSEQHQIQLDQNFQPHQMALSEERVDVGESSSSSQFHNFIEQPKFKQMTNQINGIYGKQMAVVTLNGAPSPGIPQQTQNKFHNLHYFTKSGSFKGHQDLIESSVKRAPLSEFRMPTPLSNQRQQIAIQQFKGTQIPMNNQSRIRLDQDSNRMLPEILTKSLGNGVAPLYPHNATSLMKRISSNNYQYTHSVRNLQGPTNVATLQSNPSQSALNFQVSRPQIQVSPPKMSVVTLVANANNPSHSMTPSTIQPIPIQVGVQPRLARHGLVVQTQGMGSQNGPQQDPPTPQNHLTSSKTRQPISINEKVLLTTSHPRPRPNLKDMGIHRGVETTKEAAVSLSELEQLRANTKSQRIKNRVSKMVTIIKESKKGAEPSNSEGKKKAGVKAAKAKKKQQKDREDERQMMAAAE</sequence>
<keyword evidence="13" id="KW-0539">Nucleus</keyword>
<comment type="catalytic activity">
    <reaction evidence="15">
        <text>C-terminal L-alpha-aminoacyl-L-glutamyl-L-glutamyl-[tubulin] + H2O = C-terminal L-alpha-aminoacyl-L-glutamyl-[tubulin] + L-glutamate</text>
        <dbReference type="Rhea" id="RHEA:63792"/>
        <dbReference type="Rhea" id="RHEA-COMP:16435"/>
        <dbReference type="Rhea" id="RHEA-COMP:16436"/>
        <dbReference type="ChEBI" id="CHEBI:15377"/>
        <dbReference type="ChEBI" id="CHEBI:29985"/>
        <dbReference type="ChEBI" id="CHEBI:149555"/>
        <dbReference type="ChEBI" id="CHEBI:149556"/>
        <dbReference type="EC" id="3.4.17.24"/>
    </reaction>
    <physiologicalReaction direction="left-to-right" evidence="15">
        <dbReference type="Rhea" id="RHEA:63793"/>
    </physiologicalReaction>
</comment>
<evidence type="ECO:0000256" key="11">
    <source>
        <dbReference type="ARBA" id="ARBA00023049"/>
    </source>
</evidence>
<reference evidence="24" key="1">
    <citation type="submission" date="2019-06" db="EMBL/GenBank/DDBJ databases">
        <authorList>
            <person name="Zheng W."/>
        </authorList>
    </citation>
    <scope>NUCLEOTIDE SEQUENCE</scope>
    <source>
        <strain evidence="24">QDHG01</strain>
    </source>
</reference>
<evidence type="ECO:0000256" key="2">
    <source>
        <dbReference type="ARBA" id="ARBA00004123"/>
    </source>
</evidence>
<evidence type="ECO:0000256" key="14">
    <source>
        <dbReference type="ARBA" id="ARBA00024141"/>
    </source>
</evidence>
<feature type="active site" description="Proton donor/acceptor" evidence="21">
    <location>
        <position position="457"/>
    </location>
</feature>
<keyword evidence="6" id="KW-0963">Cytoplasm</keyword>
<keyword evidence="12" id="KW-0206">Cytoskeleton</keyword>
<dbReference type="OrthoDB" id="10253041at2759"/>
<keyword evidence="8" id="KW-0479">Metal-binding</keyword>
<protein>
    <recommendedName>
        <fullName evidence="14">Cytosolic carboxypeptidase-like protein 5</fullName>
        <ecNumber evidence="17">3.4.17.24</ecNumber>
    </recommendedName>
    <alternativeName>
        <fullName evidence="19">ATP/GTP-binding protein-like 5</fullName>
    </alternativeName>
    <alternativeName>
        <fullName evidence="18">Protein deglutamylase CCP5</fullName>
    </alternativeName>
</protein>
<evidence type="ECO:0000256" key="12">
    <source>
        <dbReference type="ARBA" id="ARBA00023212"/>
    </source>
</evidence>
<dbReference type="EMBL" id="RRYP01001458">
    <property type="protein sequence ID" value="TNV85922.1"/>
    <property type="molecule type" value="Genomic_DNA"/>
</dbReference>
<dbReference type="Gene3D" id="3.40.630.10">
    <property type="entry name" value="Zn peptidases"/>
    <property type="match status" value="1"/>
</dbReference>
<evidence type="ECO:0000256" key="15">
    <source>
        <dbReference type="ARBA" id="ARBA00024524"/>
    </source>
</evidence>
<comment type="subcellular location">
    <subcellularLocation>
        <location evidence="3">Cytoplasm</location>
        <location evidence="3">Cytoskeleton</location>
        <location evidence="3">Spindle</location>
    </subcellularLocation>
    <subcellularLocation>
        <location evidence="4">Midbody</location>
    </subcellularLocation>
    <subcellularLocation>
        <location evidence="2">Nucleus</location>
    </subcellularLocation>
</comment>
<gene>
    <name evidence="24" type="ORF">FGO68_gene15604</name>
</gene>
<feature type="compositionally biased region" description="Pro residues" evidence="22">
    <location>
        <begin position="25"/>
        <end position="35"/>
    </location>
</feature>
<evidence type="ECO:0000256" key="22">
    <source>
        <dbReference type="SAM" id="MobiDB-lite"/>
    </source>
</evidence>
<dbReference type="GO" id="GO:0004181">
    <property type="term" value="F:metallocarboxypeptidase activity"/>
    <property type="evidence" value="ECO:0007669"/>
    <property type="project" value="InterPro"/>
</dbReference>
<dbReference type="GO" id="GO:0005819">
    <property type="term" value="C:spindle"/>
    <property type="evidence" value="ECO:0007669"/>
    <property type="project" value="UniProtKB-SubCell"/>
</dbReference>
<dbReference type="PANTHER" id="PTHR12756">
    <property type="entry name" value="CYTOSOLIC CARBOXYPEPTIDASE"/>
    <property type="match status" value="1"/>
</dbReference>
<evidence type="ECO:0000256" key="5">
    <source>
        <dbReference type="ARBA" id="ARBA00005988"/>
    </source>
</evidence>
<dbReference type="GO" id="GO:0008270">
    <property type="term" value="F:zinc ion binding"/>
    <property type="evidence" value="ECO:0007669"/>
    <property type="project" value="InterPro"/>
</dbReference>
<feature type="region of interest" description="Disordered" evidence="22">
    <location>
        <begin position="1075"/>
        <end position="1119"/>
    </location>
</feature>
<keyword evidence="25" id="KW-1185">Reference proteome</keyword>
<feature type="region of interest" description="Disordered" evidence="22">
    <location>
        <begin position="983"/>
        <end position="1009"/>
    </location>
</feature>
<evidence type="ECO:0000313" key="25">
    <source>
        <dbReference type="Proteomes" id="UP000785679"/>
    </source>
</evidence>
<dbReference type="PANTHER" id="PTHR12756:SF12">
    <property type="entry name" value="CYTOSOLIC CARBOXYPEPTIDASE-LIKE PROTEIN 5"/>
    <property type="match status" value="1"/>
</dbReference>
<evidence type="ECO:0000259" key="23">
    <source>
        <dbReference type="PROSITE" id="PS52035"/>
    </source>
</evidence>
<dbReference type="SUPFAM" id="SSF53187">
    <property type="entry name" value="Zn-dependent exopeptidases"/>
    <property type="match status" value="1"/>
</dbReference>
<comment type="catalytic activity">
    <reaction evidence="20">
        <text>gamma-L-glutamyl-L-glutamyl-[protein] + H2O = L-glutamyl-[protein] + L-glutamate</text>
        <dbReference type="Rhea" id="RHEA:60152"/>
        <dbReference type="Rhea" id="RHEA-COMP:10208"/>
        <dbReference type="Rhea" id="RHEA-COMP:15517"/>
        <dbReference type="ChEBI" id="CHEBI:15377"/>
        <dbReference type="ChEBI" id="CHEBI:29973"/>
        <dbReference type="ChEBI" id="CHEBI:29985"/>
        <dbReference type="ChEBI" id="CHEBI:143622"/>
    </reaction>
    <physiologicalReaction direction="left-to-right" evidence="20">
        <dbReference type="Rhea" id="RHEA:60153"/>
    </physiologicalReaction>
</comment>
<comment type="caution">
    <text evidence="24">The sequence shown here is derived from an EMBL/GenBank/DDBJ whole genome shotgun (WGS) entry which is preliminary data.</text>
</comment>
<dbReference type="GO" id="GO:0005634">
    <property type="term" value="C:nucleus"/>
    <property type="evidence" value="ECO:0007669"/>
    <property type="project" value="UniProtKB-SubCell"/>
</dbReference>
<evidence type="ECO:0000256" key="21">
    <source>
        <dbReference type="PROSITE-ProRule" id="PRU01379"/>
    </source>
</evidence>
<feature type="compositionally biased region" description="Polar residues" evidence="22">
    <location>
        <begin position="579"/>
        <end position="614"/>
    </location>
</feature>
<feature type="region of interest" description="Disordered" evidence="22">
    <location>
        <begin position="1"/>
        <end position="42"/>
    </location>
</feature>
<evidence type="ECO:0000256" key="13">
    <source>
        <dbReference type="ARBA" id="ARBA00023242"/>
    </source>
</evidence>
<feature type="compositionally biased region" description="Polar residues" evidence="22">
    <location>
        <begin position="983"/>
        <end position="992"/>
    </location>
</feature>
<evidence type="ECO:0000256" key="3">
    <source>
        <dbReference type="ARBA" id="ARBA00004186"/>
    </source>
</evidence>
<evidence type="ECO:0000256" key="10">
    <source>
        <dbReference type="ARBA" id="ARBA00022833"/>
    </source>
</evidence>
<dbReference type="InterPro" id="IPR040626">
    <property type="entry name" value="Pepdidase_M14_N"/>
</dbReference>
<dbReference type="Pfam" id="PF00246">
    <property type="entry name" value="Peptidase_M14"/>
    <property type="match status" value="1"/>
</dbReference>
<dbReference type="EC" id="3.4.17.24" evidence="17"/>
<evidence type="ECO:0000256" key="20">
    <source>
        <dbReference type="ARBA" id="ARBA00047714"/>
    </source>
</evidence>
<dbReference type="GO" id="GO:0006508">
    <property type="term" value="P:proteolysis"/>
    <property type="evidence" value="ECO:0007669"/>
    <property type="project" value="UniProtKB-KW"/>
</dbReference>
<evidence type="ECO:0000256" key="18">
    <source>
        <dbReference type="ARBA" id="ARBA00032753"/>
    </source>
</evidence>
<evidence type="ECO:0000256" key="17">
    <source>
        <dbReference type="ARBA" id="ARBA00026108"/>
    </source>
</evidence>
<proteinExistence type="inferred from homology"/>
<dbReference type="Proteomes" id="UP000785679">
    <property type="component" value="Unassembled WGS sequence"/>
</dbReference>
<comment type="cofactor">
    <cofactor evidence="1">
        <name>Zn(2+)</name>
        <dbReference type="ChEBI" id="CHEBI:29105"/>
    </cofactor>
</comment>
<dbReference type="InterPro" id="IPR034286">
    <property type="entry name" value="M14_AGBL5-like"/>
</dbReference>
<feature type="region of interest" description="Disordered" evidence="22">
    <location>
        <begin position="565"/>
        <end position="614"/>
    </location>
</feature>
<dbReference type="AlphaFoldDB" id="A0A8J8T816"/>
<keyword evidence="9" id="KW-0378">Hydrolase</keyword>
<evidence type="ECO:0000256" key="4">
    <source>
        <dbReference type="ARBA" id="ARBA00004214"/>
    </source>
</evidence>
<dbReference type="CDD" id="cd06236">
    <property type="entry name" value="M14_AGBL5_like"/>
    <property type="match status" value="1"/>
</dbReference>
<evidence type="ECO:0000256" key="19">
    <source>
        <dbReference type="ARBA" id="ARBA00032928"/>
    </source>
</evidence>
<keyword evidence="7" id="KW-0645">Protease</keyword>
<dbReference type="InterPro" id="IPR000834">
    <property type="entry name" value="Peptidase_M14"/>
</dbReference>
<evidence type="ECO:0000256" key="1">
    <source>
        <dbReference type="ARBA" id="ARBA00001947"/>
    </source>
</evidence>
<comment type="similarity">
    <text evidence="5 21">Belongs to the peptidase M14 family.</text>
</comment>
<dbReference type="GO" id="GO:0030496">
    <property type="term" value="C:midbody"/>
    <property type="evidence" value="ECO:0007669"/>
    <property type="project" value="UniProtKB-SubCell"/>
</dbReference>
<evidence type="ECO:0000256" key="9">
    <source>
        <dbReference type="ARBA" id="ARBA00022801"/>
    </source>
</evidence>
<dbReference type="Gene3D" id="2.60.40.3120">
    <property type="match status" value="1"/>
</dbReference>
<dbReference type="PROSITE" id="PS52035">
    <property type="entry name" value="PEPTIDASE_M14"/>
    <property type="match status" value="1"/>
</dbReference>
<evidence type="ECO:0000256" key="7">
    <source>
        <dbReference type="ARBA" id="ARBA00022670"/>
    </source>
</evidence>
<evidence type="ECO:0000313" key="24">
    <source>
        <dbReference type="EMBL" id="TNV85922.1"/>
    </source>
</evidence>
<evidence type="ECO:0000256" key="6">
    <source>
        <dbReference type="ARBA" id="ARBA00022490"/>
    </source>
</evidence>
<keyword evidence="10" id="KW-0862">Zinc</keyword>